<dbReference type="AlphaFoldDB" id="A0AAD4BY73"/>
<reference evidence="1" key="1">
    <citation type="submission" date="2019-10" db="EMBL/GenBank/DDBJ databases">
        <authorList>
            <consortium name="DOE Joint Genome Institute"/>
            <person name="Kuo A."/>
            <person name="Miyauchi S."/>
            <person name="Kiss E."/>
            <person name="Drula E."/>
            <person name="Kohler A."/>
            <person name="Sanchez-Garcia M."/>
            <person name="Andreopoulos B."/>
            <person name="Barry K.W."/>
            <person name="Bonito G."/>
            <person name="Buee M."/>
            <person name="Carver A."/>
            <person name="Chen C."/>
            <person name="Cichocki N."/>
            <person name="Clum A."/>
            <person name="Culley D."/>
            <person name="Crous P.W."/>
            <person name="Fauchery L."/>
            <person name="Girlanda M."/>
            <person name="Hayes R."/>
            <person name="Keri Z."/>
            <person name="LaButti K."/>
            <person name="Lipzen A."/>
            <person name="Lombard V."/>
            <person name="Magnuson J."/>
            <person name="Maillard F."/>
            <person name="Morin E."/>
            <person name="Murat C."/>
            <person name="Nolan M."/>
            <person name="Ohm R."/>
            <person name="Pangilinan J."/>
            <person name="Pereira M."/>
            <person name="Perotto S."/>
            <person name="Peter M."/>
            <person name="Riley R."/>
            <person name="Sitrit Y."/>
            <person name="Stielow B."/>
            <person name="Szollosi G."/>
            <person name="Zifcakova L."/>
            <person name="Stursova M."/>
            <person name="Spatafora J.W."/>
            <person name="Tedersoo L."/>
            <person name="Vaario L.-M."/>
            <person name="Yamada A."/>
            <person name="Yan M."/>
            <person name="Wang P."/>
            <person name="Xu J."/>
            <person name="Bruns T."/>
            <person name="Baldrian P."/>
            <person name="Vilgalys R."/>
            <person name="Henrissat B."/>
            <person name="Grigoriev I.V."/>
            <person name="Hibbett D."/>
            <person name="Nagy L.G."/>
            <person name="Martin F.M."/>
        </authorList>
    </citation>
    <scope>NUCLEOTIDE SEQUENCE</scope>
    <source>
        <strain evidence="1">BED1</strain>
    </source>
</reference>
<keyword evidence="2" id="KW-1185">Reference proteome</keyword>
<organism evidence="1 2">
    <name type="scientific">Boletus edulis BED1</name>
    <dbReference type="NCBI Taxonomy" id="1328754"/>
    <lineage>
        <taxon>Eukaryota</taxon>
        <taxon>Fungi</taxon>
        <taxon>Dikarya</taxon>
        <taxon>Basidiomycota</taxon>
        <taxon>Agaricomycotina</taxon>
        <taxon>Agaricomycetes</taxon>
        <taxon>Agaricomycetidae</taxon>
        <taxon>Boletales</taxon>
        <taxon>Boletineae</taxon>
        <taxon>Boletaceae</taxon>
        <taxon>Boletoideae</taxon>
        <taxon>Boletus</taxon>
    </lineage>
</organism>
<accession>A0AAD4BY73</accession>
<reference evidence="1" key="2">
    <citation type="journal article" date="2020" name="Nat. Commun.">
        <title>Large-scale genome sequencing of mycorrhizal fungi provides insights into the early evolution of symbiotic traits.</title>
        <authorList>
            <person name="Miyauchi S."/>
            <person name="Kiss E."/>
            <person name="Kuo A."/>
            <person name="Drula E."/>
            <person name="Kohler A."/>
            <person name="Sanchez-Garcia M."/>
            <person name="Morin E."/>
            <person name="Andreopoulos B."/>
            <person name="Barry K.W."/>
            <person name="Bonito G."/>
            <person name="Buee M."/>
            <person name="Carver A."/>
            <person name="Chen C."/>
            <person name="Cichocki N."/>
            <person name="Clum A."/>
            <person name="Culley D."/>
            <person name="Crous P.W."/>
            <person name="Fauchery L."/>
            <person name="Girlanda M."/>
            <person name="Hayes R.D."/>
            <person name="Keri Z."/>
            <person name="LaButti K."/>
            <person name="Lipzen A."/>
            <person name="Lombard V."/>
            <person name="Magnuson J."/>
            <person name="Maillard F."/>
            <person name="Murat C."/>
            <person name="Nolan M."/>
            <person name="Ohm R.A."/>
            <person name="Pangilinan J."/>
            <person name="Pereira M.F."/>
            <person name="Perotto S."/>
            <person name="Peter M."/>
            <person name="Pfister S."/>
            <person name="Riley R."/>
            <person name="Sitrit Y."/>
            <person name="Stielow J.B."/>
            <person name="Szollosi G."/>
            <person name="Zifcakova L."/>
            <person name="Stursova M."/>
            <person name="Spatafora J.W."/>
            <person name="Tedersoo L."/>
            <person name="Vaario L.M."/>
            <person name="Yamada A."/>
            <person name="Yan M."/>
            <person name="Wang P."/>
            <person name="Xu J."/>
            <person name="Bruns T."/>
            <person name="Baldrian P."/>
            <person name="Vilgalys R."/>
            <person name="Dunand C."/>
            <person name="Henrissat B."/>
            <person name="Grigoriev I.V."/>
            <person name="Hibbett D."/>
            <person name="Nagy L.G."/>
            <person name="Martin F.M."/>
        </authorList>
    </citation>
    <scope>NUCLEOTIDE SEQUENCE</scope>
    <source>
        <strain evidence="1">BED1</strain>
    </source>
</reference>
<evidence type="ECO:0000313" key="1">
    <source>
        <dbReference type="EMBL" id="KAF8443230.1"/>
    </source>
</evidence>
<comment type="caution">
    <text evidence="1">The sequence shown here is derived from an EMBL/GenBank/DDBJ whole genome shotgun (WGS) entry which is preliminary data.</text>
</comment>
<dbReference type="Proteomes" id="UP001194468">
    <property type="component" value="Unassembled WGS sequence"/>
</dbReference>
<protein>
    <submittedName>
        <fullName evidence="1">Uncharacterized protein</fullName>
    </submittedName>
</protein>
<name>A0AAD4BY73_BOLED</name>
<dbReference type="EMBL" id="WHUW01000008">
    <property type="protein sequence ID" value="KAF8443230.1"/>
    <property type="molecule type" value="Genomic_DNA"/>
</dbReference>
<evidence type="ECO:0000313" key="2">
    <source>
        <dbReference type="Proteomes" id="UP001194468"/>
    </source>
</evidence>
<proteinExistence type="predicted"/>
<gene>
    <name evidence="1" type="ORF">L210DRAFT_3535164</name>
</gene>
<sequence length="206" mass="23162">MDWCATPLANAVTSEPMSPYQRELCRQMEILYGTADRTPVALPIDVAPAAEAHSADNFAYASAQSADDMRRYPELLPDTVASWPTFETELQREMDAMYGNIINSNEAKVALATQTAEAVSHPHPISATARCQWIGMGNSGTCNVHITSESVPAHFKKFHGINGLNEDIPICCLWEGCSKWLKRKYFVRHIRERHLGCRRRKKHHLP</sequence>